<dbReference type="STRING" id="1382522.W6MIE6"/>
<evidence type="ECO:0000256" key="1">
    <source>
        <dbReference type="SAM" id="MobiDB-lite"/>
    </source>
</evidence>
<protein>
    <recommendedName>
        <fullName evidence="2">5'-3' DNA helicase ZGRF1-like N-terminal domain-containing protein</fullName>
    </recommendedName>
</protein>
<evidence type="ECO:0000313" key="4">
    <source>
        <dbReference type="Proteomes" id="UP000019384"/>
    </source>
</evidence>
<dbReference type="AlphaFoldDB" id="W6MIE6"/>
<feature type="compositionally biased region" description="Polar residues" evidence="1">
    <location>
        <begin position="328"/>
        <end position="339"/>
    </location>
</feature>
<dbReference type="Proteomes" id="UP000019384">
    <property type="component" value="Unassembled WGS sequence"/>
</dbReference>
<keyword evidence="4" id="KW-1185">Reference proteome</keyword>
<accession>W6MIE6</accession>
<feature type="compositionally biased region" description="Acidic residues" evidence="1">
    <location>
        <begin position="314"/>
        <end position="324"/>
    </location>
</feature>
<proteinExistence type="predicted"/>
<reference evidence="3" key="2">
    <citation type="submission" date="2014-02" db="EMBL/GenBank/DDBJ databases">
        <title>Complete DNA sequence of /Kuraishia capsulata/ illustrates novel genomic features among budding yeasts (/Saccharomycotina/).</title>
        <authorList>
            <person name="Morales L."/>
            <person name="Noel B."/>
            <person name="Porcel B."/>
            <person name="Marcet-Houben M."/>
            <person name="Hullo M-F."/>
            <person name="Sacerdot C."/>
            <person name="Tekaia F."/>
            <person name="Leh-Louis V."/>
            <person name="Despons L."/>
            <person name="Khanna V."/>
            <person name="Aury J-M."/>
            <person name="Barbe V."/>
            <person name="Couloux A."/>
            <person name="Labadie K."/>
            <person name="Pelletier E."/>
            <person name="Souciet J-L."/>
            <person name="Boekhout T."/>
            <person name="Gabaldon T."/>
            <person name="Wincker P."/>
            <person name="Dujon B."/>
        </authorList>
    </citation>
    <scope>NUCLEOTIDE SEQUENCE</scope>
    <source>
        <strain evidence="3">CBS 1993</strain>
    </source>
</reference>
<feature type="domain" description="5'-3' DNA helicase ZGRF1-like N-terminal" evidence="2">
    <location>
        <begin position="17"/>
        <end position="94"/>
    </location>
</feature>
<name>W6MIE6_9ASCO</name>
<dbReference type="GeneID" id="34519062"/>
<dbReference type="HOGENOM" id="CLU_756638_0_0_1"/>
<organism evidence="3 4">
    <name type="scientific">Kuraishia capsulata CBS 1993</name>
    <dbReference type="NCBI Taxonomy" id="1382522"/>
    <lineage>
        <taxon>Eukaryota</taxon>
        <taxon>Fungi</taxon>
        <taxon>Dikarya</taxon>
        <taxon>Ascomycota</taxon>
        <taxon>Saccharomycotina</taxon>
        <taxon>Pichiomycetes</taxon>
        <taxon>Pichiales</taxon>
        <taxon>Pichiaceae</taxon>
        <taxon>Kuraishia</taxon>
    </lineage>
</organism>
<gene>
    <name evidence="3" type="ORF">KUCA_T00001633001</name>
</gene>
<dbReference type="EMBL" id="HG793126">
    <property type="protein sequence ID" value="CDK25663.1"/>
    <property type="molecule type" value="Genomic_DNA"/>
</dbReference>
<feature type="region of interest" description="Disordered" evidence="1">
    <location>
        <begin position="258"/>
        <end position="339"/>
    </location>
</feature>
<dbReference type="RefSeq" id="XP_022457674.1">
    <property type="nucleotide sequence ID" value="XM_022603833.1"/>
</dbReference>
<dbReference type="Pfam" id="PF10382">
    <property type="entry name" value="ZGRF1-like_N"/>
    <property type="match status" value="1"/>
</dbReference>
<reference evidence="3" key="1">
    <citation type="submission" date="2013-12" db="EMBL/GenBank/DDBJ databases">
        <authorList>
            <person name="Genoscope - CEA"/>
        </authorList>
    </citation>
    <scope>NUCLEOTIDE SEQUENCE</scope>
    <source>
        <strain evidence="3">CBS 1993</strain>
    </source>
</reference>
<feature type="compositionally biased region" description="Polar residues" evidence="1">
    <location>
        <begin position="292"/>
        <end position="302"/>
    </location>
</feature>
<sequence>MPLDGENNPLEHSRFSEYIILYTTDVVKKLKKWHDGKLRFFEFNRKIIVYSENGHVVNTDFSKKFQLYNEGDEIALAGMTVQIVESTGDYERDISTLYNTKVANGKPTDEQTIPAKKIKYMNEPSIATMKSERSPLSTIYPPSQLHSTPRRMVGLTRIRHQSTPTPTPTPTSGQQSTEKIRTLQSVEPNKGAVKAALKPPARIHTPQLLTPSTMKTTRVAPEKSREAVKKLCLISPSTSKVKLRKKAGLTPRIRRNTPEIIEVPPPPPPMDKELGSPESSKSECAAIPDSAIEQTPNNASESFSRHVEVCASDTSEEVSDFDEDSNPKETTTVHSKTGIRETQTVTYDFGLGEEDAGFTLSDRFRI</sequence>
<dbReference type="InterPro" id="IPR018838">
    <property type="entry name" value="ZGRF1-like_N"/>
</dbReference>
<dbReference type="OrthoDB" id="4096804at2759"/>
<evidence type="ECO:0000313" key="3">
    <source>
        <dbReference type="EMBL" id="CDK25663.1"/>
    </source>
</evidence>
<evidence type="ECO:0000259" key="2">
    <source>
        <dbReference type="Pfam" id="PF10382"/>
    </source>
</evidence>